<dbReference type="AlphaFoldDB" id="A0A2R8AVN4"/>
<keyword evidence="3 4" id="KW-0574">Periplasm</keyword>
<dbReference type="CDD" id="cd11614">
    <property type="entry name" value="SAF_CpaB_FlgA_like"/>
    <property type="match status" value="1"/>
</dbReference>
<feature type="chain" id="PRO_5015215901" description="Flagella basal body P-ring formation protein FlgA" evidence="4">
    <location>
        <begin position="22"/>
        <end position="236"/>
    </location>
</feature>
<evidence type="ECO:0000256" key="4">
    <source>
        <dbReference type="RuleBase" id="RU362063"/>
    </source>
</evidence>
<comment type="function">
    <text evidence="4">Involved in the assembly process of the P-ring formation. It may associate with FlgF on the rod constituting a structure essential for the P-ring assembly or may act as a modulator protein for the P-ring assembly.</text>
</comment>
<reference evidence="7" key="1">
    <citation type="submission" date="2018-03" db="EMBL/GenBank/DDBJ databases">
        <authorList>
            <person name="Rodrigo-Torres L."/>
            <person name="Arahal R. D."/>
            <person name="Lucena T."/>
        </authorList>
    </citation>
    <scope>NUCLEOTIDE SEQUENCE [LARGE SCALE GENOMIC DNA]</scope>
    <source>
        <strain evidence="7">CECT 8871</strain>
    </source>
</reference>
<dbReference type="PANTHER" id="PTHR36307">
    <property type="entry name" value="FLAGELLA BASAL BODY P-RING FORMATION PROTEIN FLGA"/>
    <property type="match status" value="1"/>
</dbReference>
<keyword evidence="4" id="KW-1005">Bacterial flagellum biogenesis</keyword>
<dbReference type="GO" id="GO:0044780">
    <property type="term" value="P:bacterial-type flagellum assembly"/>
    <property type="evidence" value="ECO:0007669"/>
    <property type="project" value="InterPro"/>
</dbReference>
<dbReference type="OrthoDB" id="7689411at2"/>
<sequence>MKPLRLLLICLALAPPQMALGAPDRLTGPQVRTLVQNALTEQGLMGDMTISDHRTYPGCDTSPTVRPRNAGWTSVELTCARPTPWKRVISTGISGLTPLTNRTDQPLEKTVLVLTESLAGGTVLEAGHLGSKPVHRIPSDALTGAAEDYVGRRLTANLAAGRPLLGRHLEFDWLVGLNTPVAIVLELSGINVLSTGIAMENGQRGDLINVQNSSSGRIIRATVDGANKVIVRPKMN</sequence>
<dbReference type="PANTHER" id="PTHR36307:SF1">
    <property type="entry name" value="FLAGELLA BASAL BODY P-RING FORMATION PROTEIN FLGA"/>
    <property type="match status" value="1"/>
</dbReference>
<dbReference type="GO" id="GO:0042597">
    <property type="term" value="C:periplasmic space"/>
    <property type="evidence" value="ECO:0007669"/>
    <property type="project" value="UniProtKB-SubCell"/>
</dbReference>
<feature type="domain" description="SAF" evidence="5">
    <location>
        <begin position="109"/>
        <end position="170"/>
    </location>
</feature>
<evidence type="ECO:0000313" key="6">
    <source>
        <dbReference type="EMBL" id="SPF80060.1"/>
    </source>
</evidence>
<feature type="signal peptide" evidence="4">
    <location>
        <begin position="1"/>
        <end position="21"/>
    </location>
</feature>
<dbReference type="SMART" id="SM00858">
    <property type="entry name" value="SAF"/>
    <property type="match status" value="1"/>
</dbReference>
<dbReference type="EMBL" id="OMOJ01000003">
    <property type="protein sequence ID" value="SPF80060.1"/>
    <property type="molecule type" value="Genomic_DNA"/>
</dbReference>
<evidence type="ECO:0000313" key="7">
    <source>
        <dbReference type="Proteomes" id="UP000244904"/>
    </source>
</evidence>
<dbReference type="InterPro" id="IPR039246">
    <property type="entry name" value="Flagellar_FlgA"/>
</dbReference>
<dbReference type="NCBIfam" id="TIGR03170">
    <property type="entry name" value="flgA_cterm"/>
    <property type="match status" value="1"/>
</dbReference>
<evidence type="ECO:0000256" key="3">
    <source>
        <dbReference type="ARBA" id="ARBA00022764"/>
    </source>
</evidence>
<proteinExistence type="inferred from homology"/>
<keyword evidence="2 4" id="KW-0732">Signal</keyword>
<dbReference type="InterPro" id="IPR017585">
    <property type="entry name" value="SAF_FlgA"/>
</dbReference>
<evidence type="ECO:0000256" key="2">
    <source>
        <dbReference type="ARBA" id="ARBA00022729"/>
    </source>
</evidence>
<evidence type="ECO:0000259" key="5">
    <source>
        <dbReference type="SMART" id="SM00858"/>
    </source>
</evidence>
<comment type="subcellular location">
    <subcellularLocation>
        <location evidence="1 4">Periplasm</location>
    </subcellularLocation>
</comment>
<name>A0A2R8AVN4_9RHOB</name>
<dbReference type="Pfam" id="PF13144">
    <property type="entry name" value="ChapFlgA"/>
    <property type="match status" value="1"/>
</dbReference>
<dbReference type="Gene3D" id="2.30.30.760">
    <property type="match status" value="1"/>
</dbReference>
<gene>
    <name evidence="6" type="ORF">PRI8871_01862</name>
</gene>
<organism evidence="6 7">
    <name type="scientific">Pseudoprimorskyibacter insulae</name>
    <dbReference type="NCBI Taxonomy" id="1695997"/>
    <lineage>
        <taxon>Bacteria</taxon>
        <taxon>Pseudomonadati</taxon>
        <taxon>Pseudomonadota</taxon>
        <taxon>Alphaproteobacteria</taxon>
        <taxon>Rhodobacterales</taxon>
        <taxon>Paracoccaceae</taxon>
        <taxon>Pseudoprimorskyibacter</taxon>
    </lineage>
</organism>
<protein>
    <recommendedName>
        <fullName evidence="4">Flagella basal body P-ring formation protein FlgA</fullName>
    </recommendedName>
</protein>
<dbReference type="RefSeq" id="WP_108885941.1">
    <property type="nucleotide sequence ID" value="NZ_OMOJ01000003.1"/>
</dbReference>
<comment type="similarity">
    <text evidence="4">Belongs to the FlgA family.</text>
</comment>
<dbReference type="InterPro" id="IPR013974">
    <property type="entry name" value="SAF"/>
</dbReference>
<keyword evidence="7" id="KW-1185">Reference proteome</keyword>
<evidence type="ECO:0000256" key="1">
    <source>
        <dbReference type="ARBA" id="ARBA00004418"/>
    </source>
</evidence>
<dbReference type="Proteomes" id="UP000244904">
    <property type="component" value="Unassembled WGS sequence"/>
</dbReference>
<accession>A0A2R8AVN4</accession>